<reference evidence="2" key="1">
    <citation type="journal article" date="2016" name="Genome Announc.">
        <title>Complete genome sequence of Alkaliphilus metalliredigens strain QYMF, an alkaliphilic and metal-reducing bacterium isolated from borax-contaminated leachate ponds.</title>
        <authorList>
            <person name="Hwang C."/>
            <person name="Copeland A."/>
            <person name="Lucas S."/>
            <person name="Lapidus A."/>
            <person name="Barry K."/>
            <person name="Detter J.C."/>
            <person name="Glavina Del Rio T."/>
            <person name="Hammon N."/>
            <person name="Israni S."/>
            <person name="Dalin E."/>
            <person name="Tice H."/>
            <person name="Pitluck S."/>
            <person name="Chertkov O."/>
            <person name="Brettin T."/>
            <person name="Bruce D."/>
            <person name="Han C."/>
            <person name="Schmutz J."/>
            <person name="Larimer F."/>
            <person name="Land M.L."/>
            <person name="Hauser L."/>
            <person name="Kyrpides N."/>
            <person name="Mikhailova N."/>
            <person name="Ye Q."/>
            <person name="Zhou J."/>
            <person name="Richardson P."/>
            <person name="Fields M.W."/>
        </authorList>
    </citation>
    <scope>NUCLEOTIDE SEQUENCE [LARGE SCALE GENOMIC DNA]</scope>
    <source>
        <strain evidence="2">QYMF</strain>
    </source>
</reference>
<dbReference type="GO" id="GO:0046872">
    <property type="term" value="F:metal ion binding"/>
    <property type="evidence" value="ECO:0007669"/>
    <property type="project" value="InterPro"/>
</dbReference>
<dbReference type="Proteomes" id="UP000001572">
    <property type="component" value="Chromosome"/>
</dbReference>
<dbReference type="STRING" id="293826.Amet_3433"/>
<accession>A6TTP3</accession>
<protein>
    <submittedName>
        <fullName evidence="1">Uncharacterized protein</fullName>
    </submittedName>
</protein>
<dbReference type="EMBL" id="CP000724">
    <property type="protein sequence ID" value="ABR49561.1"/>
    <property type="molecule type" value="Genomic_DNA"/>
</dbReference>
<evidence type="ECO:0000313" key="2">
    <source>
        <dbReference type="Proteomes" id="UP000001572"/>
    </source>
</evidence>
<organism evidence="1 2">
    <name type="scientific">Alkaliphilus metalliredigens (strain QYMF)</name>
    <dbReference type="NCBI Taxonomy" id="293826"/>
    <lineage>
        <taxon>Bacteria</taxon>
        <taxon>Bacillati</taxon>
        <taxon>Bacillota</taxon>
        <taxon>Clostridia</taxon>
        <taxon>Peptostreptococcales</taxon>
        <taxon>Natronincolaceae</taxon>
        <taxon>Alkaliphilus</taxon>
    </lineage>
</organism>
<dbReference type="InterPro" id="IPR036163">
    <property type="entry name" value="HMA_dom_sf"/>
</dbReference>
<dbReference type="KEGG" id="amt:Amet_3433"/>
<dbReference type="SUPFAM" id="SSF55008">
    <property type="entry name" value="HMA, heavy metal-associated domain"/>
    <property type="match status" value="1"/>
</dbReference>
<dbReference type="OrthoDB" id="1954860at2"/>
<sequence>MSLYRDQLSKTREKIKEEFSTSFTPPKYSELLKKHQADQTSNAIISVTMNITNLNTNEDYNRIAVALKEIVGVEDITPLQQKKISIAYNQLQTSLEEIVYRLSRMGYRYVNRF</sequence>
<name>A6TTP3_ALKMQ</name>
<dbReference type="AlphaFoldDB" id="A6TTP3"/>
<gene>
    <name evidence="1" type="ordered locus">Amet_3433</name>
</gene>
<dbReference type="HOGENOM" id="CLU_2128196_0_0_9"/>
<dbReference type="RefSeq" id="WP_012064524.1">
    <property type="nucleotide sequence ID" value="NC_009633.1"/>
</dbReference>
<proteinExistence type="predicted"/>
<evidence type="ECO:0000313" key="1">
    <source>
        <dbReference type="EMBL" id="ABR49561.1"/>
    </source>
</evidence>
<keyword evidence="2" id="KW-1185">Reference proteome</keyword>